<keyword evidence="8" id="KW-0677">Repeat</keyword>
<keyword evidence="10 15" id="KW-0175">Coiled coil</keyword>
<dbReference type="EMBL" id="JWIN03000008">
    <property type="protein sequence ID" value="KAB1275409.1"/>
    <property type="molecule type" value="Genomic_DNA"/>
</dbReference>
<dbReference type="FunFam" id="1.20.58.60:FF:000359">
    <property type="entry name" value="Spectrin repeat containing, nuclear envelope 1a"/>
    <property type="match status" value="1"/>
</dbReference>
<dbReference type="PROSITE" id="PS00020">
    <property type="entry name" value="ACTININ_2"/>
    <property type="match status" value="1"/>
</dbReference>
<evidence type="ECO:0000256" key="9">
    <source>
        <dbReference type="ARBA" id="ARBA00022989"/>
    </source>
</evidence>
<comment type="caution">
    <text evidence="17">The sequence shown here is derived from an EMBL/GenBank/DDBJ whole genome shotgun (WGS) entry which is preliminary data.</text>
</comment>
<feature type="coiled-coil region" evidence="15">
    <location>
        <begin position="1861"/>
        <end position="1915"/>
    </location>
</feature>
<feature type="coiled-coil region" evidence="15">
    <location>
        <begin position="1229"/>
        <end position="1256"/>
    </location>
</feature>
<keyword evidence="7" id="KW-0812">Transmembrane</keyword>
<dbReference type="Pfam" id="PF00435">
    <property type="entry name" value="Spectrin"/>
    <property type="match status" value="3"/>
</dbReference>
<keyword evidence="11" id="KW-0472">Membrane</keyword>
<evidence type="ECO:0000256" key="3">
    <source>
        <dbReference type="ARBA" id="ARBA00004245"/>
    </source>
</evidence>
<evidence type="ECO:0000256" key="15">
    <source>
        <dbReference type="SAM" id="Coils"/>
    </source>
</evidence>
<proteinExistence type="inferred from homology"/>
<feature type="domain" description="Calponin-homology (CH)" evidence="16">
    <location>
        <begin position="1"/>
        <end position="100"/>
    </location>
</feature>
<keyword evidence="14" id="KW-0539">Nucleus</keyword>
<dbReference type="FunFam" id="1.20.58.60:FF:000285">
    <property type="entry name" value="Spectrin repeat containing nuclear envelope protein 1"/>
    <property type="match status" value="1"/>
</dbReference>
<dbReference type="FunFam" id="1.10.418.10:FF:000033">
    <property type="entry name" value="nesprin-1 isoform X1"/>
    <property type="match status" value="1"/>
</dbReference>
<dbReference type="PANTHER" id="PTHR14514:SF3">
    <property type="entry name" value="NESPRIN-1"/>
    <property type="match status" value="1"/>
</dbReference>
<dbReference type="FunFam" id="1.20.58.60:FF:000213">
    <property type="entry name" value="nesprin-1 isoform X11"/>
    <property type="match status" value="1"/>
</dbReference>
<gene>
    <name evidence="17" type="primary">Nesprin-1</name>
    <name evidence="17" type="ORF">Cadr_000010517</name>
</gene>
<evidence type="ECO:0000313" key="17">
    <source>
        <dbReference type="EMBL" id="KAB1275409.1"/>
    </source>
</evidence>
<dbReference type="Pfam" id="PF00307">
    <property type="entry name" value="CH"/>
    <property type="match status" value="2"/>
</dbReference>
<evidence type="ECO:0000256" key="12">
    <source>
        <dbReference type="ARBA" id="ARBA00023203"/>
    </source>
</evidence>
<keyword evidence="9" id="KW-1133">Transmembrane helix</keyword>
<reference evidence="17 18" key="1">
    <citation type="journal article" date="2019" name="Mol. Ecol. Resour.">
        <title>Improving Illumina assemblies with Hi-C and long reads: an example with the North African dromedary.</title>
        <authorList>
            <person name="Elbers J.P."/>
            <person name="Rogers M.F."/>
            <person name="Perelman P.L."/>
            <person name="Proskuryakova A.A."/>
            <person name="Serdyukova N.A."/>
            <person name="Johnson W.E."/>
            <person name="Horin P."/>
            <person name="Corander J."/>
            <person name="Murphy D."/>
            <person name="Burger P.A."/>
        </authorList>
    </citation>
    <scope>NUCLEOTIDE SEQUENCE [LARGE SCALE GENOMIC DNA]</scope>
    <source>
        <strain evidence="17">Drom800</strain>
        <tissue evidence="17">Blood</tissue>
    </source>
</reference>
<dbReference type="Gene3D" id="1.20.58.60">
    <property type="match status" value="15"/>
</dbReference>
<evidence type="ECO:0000256" key="8">
    <source>
        <dbReference type="ARBA" id="ARBA00022737"/>
    </source>
</evidence>
<evidence type="ECO:0000259" key="16">
    <source>
        <dbReference type="PROSITE" id="PS50021"/>
    </source>
</evidence>
<feature type="domain" description="Calponin-homology (CH)" evidence="16">
    <location>
        <begin position="144"/>
        <end position="253"/>
    </location>
</feature>
<keyword evidence="5" id="KW-0963">Cytoplasm</keyword>
<dbReference type="SMART" id="SM00150">
    <property type="entry name" value="SPEC"/>
    <property type="match status" value="17"/>
</dbReference>
<feature type="coiled-coil region" evidence="15">
    <location>
        <begin position="1490"/>
        <end position="1528"/>
    </location>
</feature>
<dbReference type="FunFam" id="1.20.58.60:FF:000231">
    <property type="entry name" value="Spectrin repeat containing, nuclear envelope 1a"/>
    <property type="match status" value="1"/>
</dbReference>
<dbReference type="GO" id="GO:0005856">
    <property type="term" value="C:cytoskeleton"/>
    <property type="evidence" value="ECO:0007669"/>
    <property type="project" value="UniProtKB-SubCell"/>
</dbReference>
<dbReference type="FunFam" id="1.20.58.60:FF:000193">
    <property type="entry name" value="Spectrin repeat containing, nuclear envelope 1a"/>
    <property type="match status" value="1"/>
</dbReference>
<evidence type="ECO:0000256" key="5">
    <source>
        <dbReference type="ARBA" id="ARBA00022490"/>
    </source>
</evidence>
<protein>
    <submittedName>
        <fullName evidence="17">Nesprin-1</fullName>
    </submittedName>
</protein>
<name>A0A5N4DWD0_CAMDR</name>
<feature type="coiled-coil region" evidence="15">
    <location>
        <begin position="3575"/>
        <end position="3628"/>
    </location>
</feature>
<dbReference type="STRING" id="9838.ENSCDRP00005030337"/>
<comment type="similarity">
    <text evidence="4">Belongs to the nesprin family.</text>
</comment>
<dbReference type="Gene3D" id="1.10.418.10">
    <property type="entry name" value="Calponin-like domain"/>
    <property type="match status" value="2"/>
</dbReference>
<dbReference type="PROSITE" id="PS50021">
    <property type="entry name" value="CH"/>
    <property type="match status" value="2"/>
</dbReference>
<evidence type="ECO:0000256" key="10">
    <source>
        <dbReference type="ARBA" id="ARBA00023054"/>
    </source>
</evidence>
<dbReference type="Pfam" id="PF25034">
    <property type="entry name" value="Spectrin_SYNE1"/>
    <property type="match status" value="1"/>
</dbReference>
<keyword evidence="13" id="KW-0206">Cytoskeleton</keyword>
<dbReference type="SUPFAM" id="SSF47576">
    <property type="entry name" value="Calponin-homology domain, CH-domain"/>
    <property type="match status" value="1"/>
</dbReference>
<dbReference type="PANTHER" id="PTHR14514">
    <property type="entry name" value="PKA ANCHORING PROTEIN"/>
    <property type="match status" value="1"/>
</dbReference>
<dbReference type="CDD" id="cd21243">
    <property type="entry name" value="CH_SYNE1_rpt2"/>
    <property type="match status" value="1"/>
</dbReference>
<evidence type="ECO:0000256" key="13">
    <source>
        <dbReference type="ARBA" id="ARBA00023212"/>
    </source>
</evidence>
<dbReference type="InterPro" id="IPR057932">
    <property type="entry name" value="Spectrin_SYNE1_3"/>
</dbReference>
<dbReference type="FunFam" id="1.20.58.60:FF:000139">
    <property type="entry name" value="nesprin-1 isoform X1"/>
    <property type="match status" value="1"/>
</dbReference>
<evidence type="ECO:0000256" key="2">
    <source>
        <dbReference type="ARBA" id="ARBA00004204"/>
    </source>
</evidence>
<evidence type="ECO:0000256" key="6">
    <source>
        <dbReference type="ARBA" id="ARBA00022553"/>
    </source>
</evidence>
<feature type="coiled-coil region" evidence="15">
    <location>
        <begin position="1281"/>
        <end position="1315"/>
    </location>
</feature>
<keyword evidence="12" id="KW-0009">Actin-binding</keyword>
<dbReference type="InterPro" id="IPR057057">
    <property type="entry name" value="Spectrin_SYNE1"/>
</dbReference>
<dbReference type="InterPro" id="IPR047291">
    <property type="entry name" value="CH_SYNE1_rpt2"/>
</dbReference>
<feature type="coiled-coil region" evidence="15">
    <location>
        <begin position="2118"/>
        <end position="2145"/>
    </location>
</feature>
<dbReference type="InterPro" id="IPR001589">
    <property type="entry name" value="Actinin_actin-bd_CS"/>
</dbReference>
<accession>A0A5N4DWD0</accession>
<dbReference type="InterPro" id="IPR001715">
    <property type="entry name" value="CH_dom"/>
</dbReference>
<dbReference type="InterPro" id="IPR036872">
    <property type="entry name" value="CH_dom_sf"/>
</dbReference>
<dbReference type="Proteomes" id="UP000299084">
    <property type="component" value="Unassembled WGS sequence"/>
</dbReference>
<keyword evidence="6" id="KW-0597">Phosphoprotein</keyword>
<keyword evidence="18" id="KW-1185">Reference proteome</keyword>
<evidence type="ECO:0000256" key="4">
    <source>
        <dbReference type="ARBA" id="ARBA00008619"/>
    </source>
</evidence>
<feature type="coiled-coil region" evidence="15">
    <location>
        <begin position="3226"/>
        <end position="3253"/>
    </location>
</feature>
<dbReference type="InterPro" id="IPR002017">
    <property type="entry name" value="Spectrin_repeat"/>
</dbReference>
<evidence type="ECO:0000256" key="14">
    <source>
        <dbReference type="ARBA" id="ARBA00023242"/>
    </source>
</evidence>
<dbReference type="GO" id="GO:0030017">
    <property type="term" value="C:sarcomere"/>
    <property type="evidence" value="ECO:0007669"/>
    <property type="project" value="UniProtKB-SubCell"/>
</dbReference>
<organism evidence="17 18">
    <name type="scientific">Camelus dromedarius</name>
    <name type="common">Dromedary</name>
    <name type="synonym">Arabian camel</name>
    <dbReference type="NCBI Taxonomy" id="9838"/>
    <lineage>
        <taxon>Eukaryota</taxon>
        <taxon>Metazoa</taxon>
        <taxon>Chordata</taxon>
        <taxon>Craniata</taxon>
        <taxon>Vertebrata</taxon>
        <taxon>Euteleostomi</taxon>
        <taxon>Mammalia</taxon>
        <taxon>Eutheria</taxon>
        <taxon>Laurasiatheria</taxon>
        <taxon>Artiodactyla</taxon>
        <taxon>Tylopoda</taxon>
        <taxon>Camelidae</taxon>
        <taxon>Camelus</taxon>
    </lineage>
</organism>
<evidence type="ECO:0000313" key="18">
    <source>
        <dbReference type="Proteomes" id="UP000299084"/>
    </source>
</evidence>
<dbReference type="GO" id="GO:0003779">
    <property type="term" value="F:actin binding"/>
    <property type="evidence" value="ECO:0007669"/>
    <property type="project" value="UniProtKB-KW"/>
</dbReference>
<evidence type="ECO:0000256" key="1">
    <source>
        <dbReference type="ARBA" id="ARBA00004126"/>
    </source>
</evidence>
<dbReference type="Pfam" id="PF25803">
    <property type="entry name" value="Spectrin_SYNE1_2"/>
    <property type="match status" value="1"/>
</dbReference>
<dbReference type="InterPro" id="IPR018159">
    <property type="entry name" value="Spectrin/alpha-actinin"/>
</dbReference>
<comment type="subcellular location">
    <subcellularLocation>
        <location evidence="3">Cytoplasm</location>
        <location evidence="3">Cytoskeleton</location>
    </subcellularLocation>
    <subcellularLocation>
        <location evidence="2">Cytoplasm</location>
        <location evidence="2">Myofibril</location>
        <location evidence="2">Sarcomere</location>
    </subcellularLocation>
    <subcellularLocation>
        <location evidence="1">Nucleus membrane</location>
    </subcellularLocation>
</comment>
<evidence type="ECO:0000256" key="7">
    <source>
        <dbReference type="ARBA" id="ARBA00022692"/>
    </source>
</evidence>
<sequence>MFHQISPQRRKPPMVVDDLFEDMKDGVKLLALLEVLSGQKLPCEQGRRMKRIHAVANIGTALQFLEGRKIKLVNINSTDIADGRPSIVLGLMWTIILYFQIEELTSNLPQLQSLSSSTSSVDSMVSSETASPPSKRKVATKIQGNAKKALLKWAQYTAKQTGTEVKDFGRSWRSGVAFHSVIHAIRPELVDLEKVKGRSNRENLEEAFRIAETELGIPRLLDPEGTLSVYVDVDKPDEKSIMTYVAQFLKQYPDIHSTGADGQENDEILPGFPSFANSIQILKREDRLVLKETKVWIEQFERDMTRAQMTESNLQDKYQSFKHFRVQYEIKRKQIEHLIQPLHRDGKLSLDQALVKQSWDRVSSRDLLQNTDAHKRAFHEIYRTRSVNGIPVPADQLEDLAERFHFVSSTSELHLMKMEFLELKYRLLSLLVLAESKLKSWIIKYGRRDSVELLLQNYISFIENSKFFEQYEVTYQILKQTAEMYVKADGSVEEAENVMKFMNETTAQWRNLSVEVRSVRSMLEEVIANWDRYGNTVASLQAWLEDAEKMLNQSEHAKKDFFRNLPHWIQQHAAMNDAGNFLIETCDEMVSRDLKQQLLLLNGRWRELFMEVKQYARADEMDRMKKEYTDCVTALSDFATEAHRKLSEPLEVSFINVKLLVQDLEDIEQRVPVMDAQYKIITKTAHLITKESSQEEANEMFATMSRLREQLSKVKDCYSPLLYESQQLLIPLEELEKQMTAFYDSLGKINEILTVLEHEAQSSSLFKEKHQELLACQESCKKAMTQIEKGSHSVQKFVTLSNVLKHFDQTKLQRQVADVHVAFQNMVKKTGDWKKHVETNSRLMKKFEESRAELEKVLRIAQEGLEEKGNPEDLLKRHTEFFSQLDQRVLNAFLKACDELTDILPEREQQGLQEAVRKLHKQWKDLQGEAPYHLLHLKIEVEKNRFLESVEECRAELDRETKLVPQEGSEKIIKEHRVFFGDKGPHHVCEKRLQLIEELCLKLPVRDPVRNTPETCHVTLKELRAAIGGTYAKLVENPDKWKDYSGRISEFSCWISTKETQLKGIKNEAIDTANHGEVKRAVEEIRDGVTKKGETLSWLKSRLKILTEVSSENEAQKQGDELAKLSSSFKALGTLLSEVEKMVSNFGDCVQYKEIVKSSLEELITGSKEIQEQAEKILDTENLFEAQQLLLHHQQKTKRISAKKRDVQQQIAQARQGEGGLPGRVREELRKLESTLDSVEHSREKQERRIQEFSKRTEGIAVQAENLVKEASEIPLGPRNKQLLQQQAKSIKEQVKKLEDTLEEDIKTMEMVKNKWDHFGNNLETLSVWITEKEKELNALETSSSAMDTQIHQIKVTIQEIESKVSSITGLEEEAQSFAQFITTGESARIKAKLTQIRRYWEELREHAQCLEGTILGHLSQQQKFEENLRNIQQSVSEFEDKLADPIKMCSSATETYKVLQEHMDLCQALESLTSTVAALSASAQKVTDRDSSVREAEALQQRYEGLLRRAKERQTALEKLLAHWQRLEKELSTFSTWLERCEATASSPEAVISADRVKVESELQLIQASSRKCEESEMLFALQDEVVAQASIYSNLLQLKESLFSVASKEDVKMMKLHLEQLDERWRDLPQIISKRINFLQSVVAEHEQFDELLLSFSVWIKLFLSELQTTSEISIMDHQAALTRHKDHAAEVESKKGELQSVQGHLAKLGALGRAEDLHLLQGKAEDCFQLFEEASQVVERRQLALSQLAAFLQSHTSLSGVLHRLRQTVEATSSMNKQQSDLLEKDLNDALQDAKTLESTAISLDGLLTKAQYHLRSGGSEQRTSCRTTVDQLCFELERIQNLLGTKQSEADALAVLKKAFHDQKEELLKSIEDIEERAEKERLKEPTRQALQQRLRVFNQLEDELNSHEHELCWLKDKAKQIAQKDVAFAPEVDREVNRLEAIWDDTKKLIHENQGQCCGLIDLMREYQNLKSAVSKVLENASNVIVTRTTIKDQEDLKWALSKHETAKNEMYKKQKELDNFTSKGKQLLSELKKIHSGDFILVKTDMESTVDKWLDISEKIEENMDRLRVSLSVWDEVLSCRDEIDGWSNSSVPQLAESISNLNDSLRAEEFLKEFESEVKKKALRLEELHSKVNDLKELTKNPETPPDLQKLEHAKEITEEAKGTLKEFTAQSAQVEKFINDTATWLTKLEDSLMNCAQTETCEGLKKVKEIQKELQSQQRSISSTQENLNSLCRKYHSVELESLGGAMLGLIKRHEAVSQSCSKAQASLQDSLEKHFNESMQEFQEWFSGIKAAAKKSSDRTGDSKVLEAKLHDLQNILDSVSDGQSKLDAVTQEGETLYAHLSKQIVSSIQEQVTKANEEFQTFLKQCLKDKQALQDCALELGSFEDQHRKLSLWIHEMDERLSTENLGESKQHIPEKKNEVHKIEMFLGELLAARESLDKLSQRGQLLSEEGHGAGKEGRLCSQLLTSYQNLLRVTKGKLRSCQVALQEHEALEEALQSMWSWVKDVRDRLACAESTVGSKDALERRLLQVQDILLMKGEGEVKLNMAIGRGEQALRSSNKEGQKVIQTQLQTLKDVWANIMSSSIHAQSTLESVISQWNDYLEWKNQLEQWMESVDQKLEHPLQLQPGLKEKFSLLDHFQSIVSEAGDHAGALQRLTAKARELYQKTEDDSFKEAAQEELKTQFNDLLTVSKEKMRKVEEIVKDHLMYLDAVQEFTDWLHSAKEELHRWSDTSGDSSAIQKKLSKIKELMDSRETGASRLGRVESLAPAVRQNTTASGCELLDTEMQALRADWKQWEDSVSQTQTSLENLVSQMALSEQEFSGQVAQLEQALEQFSALLTGWAQQLTLLEGKNTDKEIVECWHKGREILDALQKAEPQTEDLKSQLNELCRFSRDLSTYSGKVSGLIKEYNCLCLQASKGCQNKEQILQQRFRRAFKDFQQWLVNAKITTAKCFDIPQNISEVSTSLQKIQEFLSESEHGQHKLNMMVSKGELLNTLLTKEKANGIQAKIAAAKEDWKNFHSNLHQKESALENLKIQMKDFEVSAEPVQEWLSKTEKTVHEGSDRLHDLPAKRREQQKLQEKVSRLDRIVAEHSQFSAGVRELQDWMTDAVHMLDSYCHPTSDKSVLDSRMLKLEALLSVKQEKEIQMKMIVTRGESVLQNTSPEGVPAIQQQLQSVKDMWASLLSAGIRCKSQLEGALSKWTSYQDDVRQFSSWMDSVEASLNESERQYAELREKMAALGKAKLLNEEVLSHSSLLETIEVKGAGMTEHYVTQLEFQDLQERYGAIRERAKEAVTKSEKLVRLHQEYQRDLKAFEAWLAQEQEKLDRYSVLEGDAHTHETTLRDLQSCPEELQVHCAEGQALLNSVLHTREEVIPSGIPQTEDRALESLRQDWQAYQQRLSETRTQFNNVVNKLRLMEQKFQQVDEWLKTLEEKVNLRTGRQSNRAAKEIQLHQMKKWHEEVTTYRDEVEDVGSRAQEILDESHVSSRTGCQATQLTSRYQALLLQVLEQIQFLEEEIQSLEESELSLSSYSDWYCSTHKNFKNVAAKIDKVDKAMMGKKMKTLEGLLKDMEKGQSLLKSAREKGERAVKYLEDGEAETLRKEIHDHVEQLKELTSTVRKEHLTLEKGLHLAKEFSDKYKALTQWIGEYQEILHIPEEPKMELYEKKAQLSKYKSLQQTVLSHEPSVKSVREKGEALLELVQDVTLKDKIDQLQSDYQDLCTAGKEHVCSLEAKVRDHEDYNSELQEVEKWLLQMSGRLVAPDLMETSSLETITQQLAHHKAMMEEIAGFEDRLNNLKIKGDNLISQCADHLQAKLKQNVQAHVQGTKDSYSAVCSTAQRVSTTGTF</sequence>
<dbReference type="FunFam" id="1.20.58.60:FF:000154">
    <property type="entry name" value="nesprin-1 isoform X4"/>
    <property type="match status" value="1"/>
</dbReference>
<dbReference type="GO" id="GO:0031965">
    <property type="term" value="C:nuclear membrane"/>
    <property type="evidence" value="ECO:0007669"/>
    <property type="project" value="UniProtKB-SubCell"/>
</dbReference>
<dbReference type="SUPFAM" id="SSF46966">
    <property type="entry name" value="Spectrin repeat"/>
    <property type="match status" value="20"/>
</dbReference>
<dbReference type="FunFam" id="1.20.58.60:FF:000181">
    <property type="entry name" value="Spectrin repeat containing, nuclear envelope 1a"/>
    <property type="match status" value="1"/>
</dbReference>
<dbReference type="FunFam" id="1.10.418.10:FF:000037">
    <property type="entry name" value="nesprin-1 isoform X1"/>
    <property type="match status" value="1"/>
</dbReference>
<evidence type="ECO:0000256" key="11">
    <source>
        <dbReference type="ARBA" id="ARBA00023136"/>
    </source>
</evidence>
<dbReference type="SMART" id="SM00033">
    <property type="entry name" value="CH"/>
    <property type="match status" value="2"/>
</dbReference>
<dbReference type="CDD" id="cd00176">
    <property type="entry name" value="SPEC"/>
    <property type="match status" value="3"/>
</dbReference>